<reference evidence="1 2" key="1">
    <citation type="submission" date="2016-10" db="EMBL/GenBank/DDBJ databases">
        <authorList>
            <person name="de Groot N.N."/>
        </authorList>
    </citation>
    <scope>NUCLEOTIDE SEQUENCE [LARGE SCALE GENOMIC DNA]</scope>
    <source>
        <strain evidence="1 2">DSM 8512</strain>
    </source>
</reference>
<organism evidence="1 2">
    <name type="scientific">Paracoccus alcaliphilus</name>
    <dbReference type="NCBI Taxonomy" id="34002"/>
    <lineage>
        <taxon>Bacteria</taxon>
        <taxon>Pseudomonadati</taxon>
        <taxon>Pseudomonadota</taxon>
        <taxon>Alphaproteobacteria</taxon>
        <taxon>Rhodobacterales</taxon>
        <taxon>Paracoccaceae</taxon>
        <taxon>Paracoccus</taxon>
    </lineage>
</organism>
<protein>
    <submittedName>
        <fullName evidence="1">Uncharacterized protein</fullName>
    </submittedName>
</protein>
<gene>
    <name evidence="1" type="ORF">SAMN04489859_107016</name>
</gene>
<evidence type="ECO:0000313" key="2">
    <source>
        <dbReference type="Proteomes" id="UP000199054"/>
    </source>
</evidence>
<dbReference type="Proteomes" id="UP000199054">
    <property type="component" value="Unassembled WGS sequence"/>
</dbReference>
<accession>A0A1H8NUE9</accession>
<sequence length="206" mass="22467">MARHGVPIERSVLADWMGRTGALIAPVVDHMARRLMSKAPGSMSMRQPPRCSIRGVARRKPATSGRYCGTTGAGAAPLRPAWCSTTDPGVKANMQRKSSLASMVRSRSMPTLSSTVRRTRLSDEICIWSPSPEPGMGHLYKAQGGKRLFPPQVECVIGHGSLPRRTDNPSRLFSGGIWAQAAYRCPFPDETPTCGHLRYPDLPPFV</sequence>
<dbReference type="AlphaFoldDB" id="A0A1H8NUE9"/>
<name>A0A1H8NUE9_9RHOB</name>
<keyword evidence="2" id="KW-1185">Reference proteome</keyword>
<proteinExistence type="predicted"/>
<evidence type="ECO:0000313" key="1">
    <source>
        <dbReference type="EMBL" id="SEO33224.1"/>
    </source>
</evidence>
<dbReference type="EMBL" id="FODE01000070">
    <property type="protein sequence ID" value="SEO33224.1"/>
    <property type="molecule type" value="Genomic_DNA"/>
</dbReference>